<organism evidence="2">
    <name type="scientific">uncultured Desulfobacterium sp</name>
    <dbReference type="NCBI Taxonomy" id="201089"/>
    <lineage>
        <taxon>Bacteria</taxon>
        <taxon>Pseudomonadati</taxon>
        <taxon>Thermodesulfobacteriota</taxon>
        <taxon>Desulfobacteria</taxon>
        <taxon>Desulfobacterales</taxon>
        <taxon>Desulfobacteriaceae</taxon>
        <taxon>Desulfobacterium</taxon>
        <taxon>environmental samples</taxon>
    </lineage>
</organism>
<dbReference type="InterPro" id="IPR010921">
    <property type="entry name" value="Trp_repressor/repl_initiator"/>
</dbReference>
<dbReference type="PANTHER" id="PTHR34322:SF2">
    <property type="entry name" value="TRANSPOSASE IS200-LIKE DOMAIN-CONTAINING PROTEIN"/>
    <property type="match status" value="1"/>
</dbReference>
<dbReference type="GO" id="GO:0006313">
    <property type="term" value="P:DNA transposition"/>
    <property type="evidence" value="ECO:0007669"/>
    <property type="project" value="InterPro"/>
</dbReference>
<dbReference type="InterPro" id="IPR036515">
    <property type="entry name" value="Transposase_17_sf"/>
</dbReference>
<dbReference type="SMART" id="SM01321">
    <property type="entry name" value="Y1_Tnp"/>
    <property type="match status" value="1"/>
</dbReference>
<gene>
    <name evidence="2" type="ORF">N47_F14010</name>
</gene>
<dbReference type="GO" id="GO:0043565">
    <property type="term" value="F:sequence-specific DNA binding"/>
    <property type="evidence" value="ECO:0007669"/>
    <property type="project" value="InterPro"/>
</dbReference>
<sequence>MPRKARIDAAGALHHIIVRGIERRKIFWDDADRDSFVNRLGHVLIETHTDCFAWAMIPNHVHLLMRTGLTPIATVMRRLLTGYAVQFNRRHRRHGHLFQNRYKSILCQQDPYLLELVRYIHLNPLRAKLVPDYKSLKRFSYGGHCALMGKCNNDWQNTEYILSLFGQKVSEARRLYNKFVEEGVSDGKRPELVGGGLIRSLGGWISAKALRGTKDRIKGDERILGDGNFVQEVLVSCQQQLERRYHYQAKGYDFDWLVGQVATLFGVDQDIVTRPGRYPDTVEARSVLCYWAARELGISTLELSKRLGISQPTASQSAKRGEKIVKEKQLKVMG</sequence>
<dbReference type="Gene3D" id="3.30.70.1290">
    <property type="entry name" value="Transposase IS200-like"/>
    <property type="match status" value="1"/>
</dbReference>
<dbReference type="Pfam" id="PF01797">
    <property type="entry name" value="Y1_Tnp"/>
    <property type="match status" value="1"/>
</dbReference>
<name>E1YGL2_9BACT</name>
<protein>
    <recommendedName>
        <fullName evidence="1">Transposase IS200-like domain-containing protein</fullName>
    </recommendedName>
</protein>
<dbReference type="SUPFAM" id="SSF48295">
    <property type="entry name" value="TrpR-like"/>
    <property type="match status" value="1"/>
</dbReference>
<proteinExistence type="predicted"/>
<dbReference type="InterPro" id="IPR002686">
    <property type="entry name" value="Transposase_17"/>
</dbReference>
<feature type="domain" description="Transposase IS200-like" evidence="1">
    <location>
        <begin position="9"/>
        <end position="123"/>
    </location>
</feature>
<reference evidence="2" key="1">
    <citation type="journal article" date="2011" name="Environ. Microbiol.">
        <title>Genomic insights into the metabolic potential of the polycyclic aromatic hydrocarbon degrading sulfate-reducing Deltaproteobacterium N47.</title>
        <authorList>
            <person name="Bergmann F."/>
            <person name="Selesi D."/>
            <person name="Weinmaier T."/>
            <person name="Tischler P."/>
            <person name="Rattei T."/>
            <person name="Meckenstock R.U."/>
        </authorList>
    </citation>
    <scope>NUCLEOTIDE SEQUENCE</scope>
</reference>
<dbReference type="PANTHER" id="PTHR34322">
    <property type="entry name" value="TRANSPOSASE, Y1_TNP DOMAIN-CONTAINING"/>
    <property type="match status" value="1"/>
</dbReference>
<dbReference type="EMBL" id="FR695873">
    <property type="protein sequence ID" value="CBX29706.1"/>
    <property type="molecule type" value="Genomic_DNA"/>
</dbReference>
<dbReference type="Gene3D" id="1.10.1750.10">
    <property type="match status" value="1"/>
</dbReference>
<dbReference type="SUPFAM" id="SSF143422">
    <property type="entry name" value="Transposase IS200-like"/>
    <property type="match status" value="1"/>
</dbReference>
<evidence type="ECO:0000259" key="1">
    <source>
        <dbReference type="SMART" id="SM01321"/>
    </source>
</evidence>
<accession>E1YGL2</accession>
<dbReference type="GO" id="GO:0004803">
    <property type="term" value="F:transposase activity"/>
    <property type="evidence" value="ECO:0007669"/>
    <property type="project" value="InterPro"/>
</dbReference>
<dbReference type="AlphaFoldDB" id="E1YGL2"/>
<evidence type="ECO:0000313" key="2">
    <source>
        <dbReference type="EMBL" id="CBX29706.1"/>
    </source>
</evidence>